<reference evidence="2 3" key="1">
    <citation type="submission" date="2020-08" db="EMBL/GenBank/DDBJ databases">
        <title>Genomic Encyclopedia of Type Strains, Phase IV (KMG-IV): sequencing the most valuable type-strain genomes for metagenomic binning, comparative biology and taxonomic classification.</title>
        <authorList>
            <person name="Goeker M."/>
        </authorList>
    </citation>
    <scope>NUCLEOTIDE SEQUENCE [LARGE SCALE GENOMIC DNA]</scope>
    <source>
        <strain evidence="2 3">DSM 45385</strain>
    </source>
</reference>
<dbReference type="Pfam" id="PF11706">
    <property type="entry name" value="zf-CGNR"/>
    <property type="match status" value="1"/>
</dbReference>
<organism evidence="2 3">
    <name type="scientific">Nonomuraea endophytica</name>
    <dbReference type="NCBI Taxonomy" id="714136"/>
    <lineage>
        <taxon>Bacteria</taxon>
        <taxon>Bacillati</taxon>
        <taxon>Actinomycetota</taxon>
        <taxon>Actinomycetes</taxon>
        <taxon>Streptosporangiales</taxon>
        <taxon>Streptosporangiaceae</taxon>
        <taxon>Nonomuraea</taxon>
    </lineage>
</organism>
<dbReference type="PANTHER" id="PTHR35525:SF3">
    <property type="entry name" value="BLL6575 PROTEIN"/>
    <property type="match status" value="1"/>
</dbReference>
<dbReference type="Gene3D" id="1.10.3300.10">
    <property type="entry name" value="Jann2411-like domain"/>
    <property type="match status" value="1"/>
</dbReference>
<proteinExistence type="predicted"/>
<sequence>MTDPLTGEHLALDLVNTRPSVGDLLATPADLRHWLILQRGRLRDEPVAERDVAQVRELRELVAVAVSHLRAGTAPPDEVLRALTQAQRMAPAYRELSWRDGAVAALPRRSGTPGERLVAQLADAAADLLAGPDAGRIRQCEGHDCVMLFVPAHPRRRWCSTARCGNRARVARHYQRHKPA</sequence>
<accession>A0A7W8AG29</accession>
<comment type="caution">
    <text evidence="2">The sequence shown here is derived from an EMBL/GenBank/DDBJ whole genome shotgun (WGS) entry which is preliminary data.</text>
</comment>
<evidence type="ECO:0000313" key="2">
    <source>
        <dbReference type="EMBL" id="MBB5084500.1"/>
    </source>
</evidence>
<dbReference type="InterPro" id="IPR023286">
    <property type="entry name" value="ABATE_dom_sf"/>
</dbReference>
<dbReference type="Proteomes" id="UP000568380">
    <property type="component" value="Unassembled WGS sequence"/>
</dbReference>
<dbReference type="EMBL" id="JACHIN010000023">
    <property type="protein sequence ID" value="MBB5084500.1"/>
    <property type="molecule type" value="Genomic_DNA"/>
</dbReference>
<evidence type="ECO:0000259" key="1">
    <source>
        <dbReference type="Pfam" id="PF11706"/>
    </source>
</evidence>
<feature type="domain" description="Zinc finger CGNR" evidence="1">
    <location>
        <begin position="136"/>
        <end position="177"/>
    </location>
</feature>
<protein>
    <submittedName>
        <fullName evidence="2">Putative RNA-binding Zn ribbon-like protein</fullName>
    </submittedName>
</protein>
<dbReference type="InterPro" id="IPR021005">
    <property type="entry name" value="Znf_CGNR"/>
</dbReference>
<dbReference type="InterPro" id="IPR010852">
    <property type="entry name" value="ABATE"/>
</dbReference>
<dbReference type="AlphaFoldDB" id="A0A7W8AG29"/>
<dbReference type="SUPFAM" id="SSF160904">
    <property type="entry name" value="Jann2411-like"/>
    <property type="match status" value="1"/>
</dbReference>
<dbReference type="RefSeq" id="WP_184974542.1">
    <property type="nucleotide sequence ID" value="NZ_JACHIN010000023.1"/>
</dbReference>
<keyword evidence="3" id="KW-1185">Reference proteome</keyword>
<dbReference type="Pfam" id="PF07336">
    <property type="entry name" value="ABATE"/>
    <property type="match status" value="1"/>
</dbReference>
<dbReference type="PANTHER" id="PTHR35525">
    <property type="entry name" value="BLL6575 PROTEIN"/>
    <property type="match status" value="1"/>
</dbReference>
<gene>
    <name evidence="2" type="ORF">HNR40_010009</name>
</gene>
<evidence type="ECO:0000313" key="3">
    <source>
        <dbReference type="Proteomes" id="UP000568380"/>
    </source>
</evidence>
<name>A0A7W8AG29_9ACTN</name>